<evidence type="ECO:0000256" key="10">
    <source>
        <dbReference type="SAM" id="MobiDB-lite"/>
    </source>
</evidence>
<keyword evidence="11" id="KW-0812">Transmembrane</keyword>
<dbReference type="Pfam" id="PF03793">
    <property type="entry name" value="PASTA"/>
    <property type="match status" value="2"/>
</dbReference>
<dbReference type="KEGG" id="wci:WS105_0321"/>
<keyword evidence="2" id="KW-0723">Serine/threonine-protein kinase</keyword>
<keyword evidence="4 9" id="KW-0547">Nucleotide-binding</keyword>
<evidence type="ECO:0000256" key="6">
    <source>
        <dbReference type="ARBA" id="ARBA00022840"/>
    </source>
</evidence>
<organism evidence="14 15">
    <name type="scientific">Weissella ceti</name>
    <dbReference type="NCBI Taxonomy" id="759620"/>
    <lineage>
        <taxon>Bacteria</taxon>
        <taxon>Bacillati</taxon>
        <taxon>Bacillota</taxon>
        <taxon>Bacilli</taxon>
        <taxon>Lactobacillales</taxon>
        <taxon>Lactobacillaceae</taxon>
        <taxon>Weissella</taxon>
    </lineage>
</organism>
<dbReference type="PROSITE" id="PS00108">
    <property type="entry name" value="PROTEIN_KINASE_ST"/>
    <property type="match status" value="1"/>
</dbReference>
<dbReference type="InterPro" id="IPR017441">
    <property type="entry name" value="Protein_kinase_ATP_BS"/>
</dbReference>
<dbReference type="RefSeq" id="WP_009495872.1">
    <property type="nucleotide sequence ID" value="NZ_CP009223.1"/>
</dbReference>
<dbReference type="InterPro" id="IPR005543">
    <property type="entry name" value="PASTA_dom"/>
</dbReference>
<comment type="catalytic activity">
    <reaction evidence="8">
        <text>L-seryl-[protein] + ATP = O-phospho-L-seryl-[protein] + ADP + H(+)</text>
        <dbReference type="Rhea" id="RHEA:17989"/>
        <dbReference type="Rhea" id="RHEA-COMP:9863"/>
        <dbReference type="Rhea" id="RHEA-COMP:11604"/>
        <dbReference type="ChEBI" id="CHEBI:15378"/>
        <dbReference type="ChEBI" id="CHEBI:29999"/>
        <dbReference type="ChEBI" id="CHEBI:30616"/>
        <dbReference type="ChEBI" id="CHEBI:83421"/>
        <dbReference type="ChEBI" id="CHEBI:456216"/>
        <dbReference type="EC" id="2.7.11.1"/>
    </reaction>
</comment>
<dbReference type="NCBIfam" id="NF033483">
    <property type="entry name" value="PknB_PASTA_kin"/>
    <property type="match status" value="1"/>
</dbReference>
<feature type="compositionally biased region" description="Polar residues" evidence="10">
    <location>
        <begin position="511"/>
        <end position="523"/>
    </location>
</feature>
<dbReference type="STRING" id="759620.WS105_0321"/>
<evidence type="ECO:0000256" key="4">
    <source>
        <dbReference type="ARBA" id="ARBA00022741"/>
    </source>
</evidence>
<evidence type="ECO:0000313" key="14">
    <source>
        <dbReference type="EMBL" id="AIM62575.1"/>
    </source>
</evidence>
<dbReference type="Gene3D" id="1.10.510.10">
    <property type="entry name" value="Transferase(Phosphotransferase) domain 1"/>
    <property type="match status" value="1"/>
</dbReference>
<dbReference type="PROSITE" id="PS51178">
    <property type="entry name" value="PASTA"/>
    <property type="match status" value="2"/>
</dbReference>
<dbReference type="KEGG" id="wce:WS08_0323"/>
<dbReference type="InterPro" id="IPR011009">
    <property type="entry name" value="Kinase-like_dom_sf"/>
</dbReference>
<dbReference type="PROSITE" id="PS00107">
    <property type="entry name" value="PROTEIN_KINASE_ATP"/>
    <property type="match status" value="1"/>
</dbReference>
<feature type="domain" description="Protein kinase" evidence="12">
    <location>
        <begin position="11"/>
        <end position="271"/>
    </location>
</feature>
<dbReference type="SMART" id="SM00740">
    <property type="entry name" value="PASTA"/>
    <property type="match status" value="2"/>
</dbReference>
<feature type="domain" description="PASTA" evidence="13">
    <location>
        <begin position="436"/>
        <end position="503"/>
    </location>
</feature>
<keyword evidence="15" id="KW-1185">Reference proteome</keyword>
<reference evidence="14 15" key="1">
    <citation type="journal article" date="2014" name="Genome Announc.">
        <title>Complete Genome Sequences of Fish Pathogenic Weissella ceti Strains WS74 and WS105.</title>
        <authorList>
            <person name="Figueiredo H.C."/>
            <person name="Leal C.A."/>
            <person name="Dorella F.A."/>
            <person name="Carvalho A.F."/>
            <person name="Soares S.C."/>
            <person name="Pereira F.L."/>
            <person name="Azevedo V.A."/>
        </authorList>
    </citation>
    <scope>NUCLEOTIDE SEQUENCE [LARGE SCALE GENOMIC DNA]</scope>
    <source>
        <strain evidence="14 15">WS74</strain>
    </source>
</reference>
<dbReference type="FunFam" id="1.10.510.10:FF:000021">
    <property type="entry name" value="Serine/threonine protein kinase"/>
    <property type="match status" value="1"/>
</dbReference>
<evidence type="ECO:0000256" key="9">
    <source>
        <dbReference type="PROSITE-ProRule" id="PRU10141"/>
    </source>
</evidence>
<evidence type="ECO:0000256" key="3">
    <source>
        <dbReference type="ARBA" id="ARBA00022679"/>
    </source>
</evidence>
<evidence type="ECO:0000256" key="11">
    <source>
        <dbReference type="SAM" id="Phobius"/>
    </source>
</evidence>
<name>A0A075U549_9LACO</name>
<evidence type="ECO:0000313" key="15">
    <source>
        <dbReference type="Proteomes" id="UP000029079"/>
    </source>
</evidence>
<dbReference type="Pfam" id="PF00069">
    <property type="entry name" value="Pkinase"/>
    <property type="match status" value="1"/>
</dbReference>
<dbReference type="EC" id="2.7.11.1" evidence="1"/>
<dbReference type="EMBL" id="CP009223">
    <property type="protein sequence ID" value="AIM62575.1"/>
    <property type="molecule type" value="Genomic_DNA"/>
</dbReference>
<dbReference type="OrthoDB" id="9788659at2"/>
<dbReference type="Proteomes" id="UP000029079">
    <property type="component" value="Chromosome"/>
</dbReference>
<dbReference type="FunFam" id="3.30.200.20:FF:000035">
    <property type="entry name" value="Serine/threonine protein kinase Stk1"/>
    <property type="match status" value="1"/>
</dbReference>
<sequence length="574" mass="63217">MLTGHLIGDRYRMISRLGKGGMANVYRAFDTILEREVAVKFMRLDLKDDPMVQKRFQNEIQASSDLVNPHITQVYDYGEENGSQYLVTEFVDGKDLKRYELTESPIPLTKIVDLMSQILLGVEAAHEQHIIHRDLKPQNILISLDGEAKITDFGIARAQSSYGMTQTNTAIGSVHYMAPEQVRGETASVRSDIYSLGIMLFELLTGDVPYTGETSVAVAVKHTTETMPSVREQDPRIPQALENVVLKATAKHPADRYASAEEMREDLETVLSPDRVNEAKWVESRVSEDSTVTKVLNLSGADRHGQATQMTTTIATQVVPDRDEITVAPIGDVKKRQPKKTSRKRWLIALIGVLLVSIVAAAFMIKAQPQTYTVPDVKTMNLSQAKAALAASNLALGDVKEEYSSTLAKDMIIASTPGSGTKVRKDAKVDLVISKGPEKVRFGDYVNAKYADVSDELKRKGYLINHDYQYSNYYPAGYIISQSVKADAKVIPGDTNVTFVVSNGPLPVTPTLPSTRPETNSGASESKDEPSSETSSSAEESKSEDKDSAKDDKNTDDTKDVESEKETTPKDDKD</sequence>
<feature type="binding site" evidence="9">
    <location>
        <position position="40"/>
    </location>
    <ligand>
        <name>ATP</name>
        <dbReference type="ChEBI" id="CHEBI:30616"/>
    </ligand>
</feature>
<feature type="transmembrane region" description="Helical" evidence="11">
    <location>
        <begin position="346"/>
        <end position="365"/>
    </location>
</feature>
<dbReference type="PANTHER" id="PTHR43289">
    <property type="entry name" value="MITOGEN-ACTIVATED PROTEIN KINASE KINASE KINASE 20-RELATED"/>
    <property type="match status" value="1"/>
</dbReference>
<dbReference type="AlphaFoldDB" id="A0A075U549"/>
<dbReference type="CDD" id="cd06577">
    <property type="entry name" value="PASTA_pknB"/>
    <property type="match status" value="2"/>
</dbReference>
<evidence type="ECO:0000256" key="7">
    <source>
        <dbReference type="ARBA" id="ARBA00047899"/>
    </source>
</evidence>
<dbReference type="PROSITE" id="PS50011">
    <property type="entry name" value="PROTEIN_KINASE_DOM"/>
    <property type="match status" value="1"/>
</dbReference>
<protein>
    <recommendedName>
        <fullName evidence="1">non-specific serine/threonine protein kinase</fullName>
        <ecNumber evidence="1">2.7.11.1</ecNumber>
    </recommendedName>
</protein>
<feature type="domain" description="PASTA" evidence="13">
    <location>
        <begin position="368"/>
        <end position="435"/>
    </location>
</feature>
<dbReference type="PATRIC" id="fig|759620.7.peg.309"/>
<dbReference type="KEGG" id="wct:WS74_0323"/>
<keyword evidence="11" id="KW-0472">Membrane</keyword>
<gene>
    <name evidence="14" type="ORF">WS74_0323</name>
</gene>
<dbReference type="SMART" id="SM00220">
    <property type="entry name" value="S_TKc"/>
    <property type="match status" value="1"/>
</dbReference>
<evidence type="ECO:0000256" key="8">
    <source>
        <dbReference type="ARBA" id="ARBA00048679"/>
    </source>
</evidence>
<accession>A0A075U549</accession>
<dbReference type="GO" id="GO:0005524">
    <property type="term" value="F:ATP binding"/>
    <property type="evidence" value="ECO:0007669"/>
    <property type="project" value="UniProtKB-UniRule"/>
</dbReference>
<dbReference type="CDD" id="cd14014">
    <property type="entry name" value="STKc_PknB_like"/>
    <property type="match status" value="1"/>
</dbReference>
<evidence type="ECO:0000256" key="5">
    <source>
        <dbReference type="ARBA" id="ARBA00022777"/>
    </source>
</evidence>
<dbReference type="InterPro" id="IPR000719">
    <property type="entry name" value="Prot_kinase_dom"/>
</dbReference>
<evidence type="ECO:0000256" key="1">
    <source>
        <dbReference type="ARBA" id="ARBA00012513"/>
    </source>
</evidence>
<keyword evidence="5" id="KW-0418">Kinase</keyword>
<dbReference type="InterPro" id="IPR008271">
    <property type="entry name" value="Ser/Thr_kinase_AS"/>
</dbReference>
<keyword evidence="3" id="KW-0808">Transferase</keyword>
<reference evidence="15" key="2">
    <citation type="submission" date="2014-08" db="EMBL/GenBank/DDBJ databases">
        <title>Complete genome of Weissella ceti strain WS74 isolated from diseased rainbow trout in Brazil.</title>
        <authorList>
            <person name="Figueiredo H.C.P."/>
            <person name="Leal C.A.G."/>
            <person name="Pereira F.L."/>
            <person name="Soares S.C."/>
            <person name="Dorella F.A."/>
            <person name="Carvalho A.F."/>
            <person name="Azevedo V.A.C."/>
        </authorList>
    </citation>
    <scope>NUCLEOTIDE SEQUENCE [LARGE SCALE GENOMIC DNA]</scope>
    <source>
        <strain evidence="15">WS74</strain>
    </source>
</reference>
<keyword evidence="11" id="KW-1133">Transmembrane helix</keyword>
<comment type="catalytic activity">
    <reaction evidence="7">
        <text>L-threonyl-[protein] + ATP = O-phospho-L-threonyl-[protein] + ADP + H(+)</text>
        <dbReference type="Rhea" id="RHEA:46608"/>
        <dbReference type="Rhea" id="RHEA-COMP:11060"/>
        <dbReference type="Rhea" id="RHEA-COMP:11605"/>
        <dbReference type="ChEBI" id="CHEBI:15378"/>
        <dbReference type="ChEBI" id="CHEBI:30013"/>
        <dbReference type="ChEBI" id="CHEBI:30616"/>
        <dbReference type="ChEBI" id="CHEBI:61977"/>
        <dbReference type="ChEBI" id="CHEBI:456216"/>
        <dbReference type="EC" id="2.7.11.1"/>
    </reaction>
</comment>
<evidence type="ECO:0000259" key="13">
    <source>
        <dbReference type="PROSITE" id="PS51178"/>
    </source>
</evidence>
<dbReference type="GO" id="GO:0004674">
    <property type="term" value="F:protein serine/threonine kinase activity"/>
    <property type="evidence" value="ECO:0007669"/>
    <property type="project" value="UniProtKB-KW"/>
</dbReference>
<dbReference type="Gene3D" id="3.30.200.20">
    <property type="entry name" value="Phosphorylase Kinase, domain 1"/>
    <property type="match status" value="1"/>
</dbReference>
<evidence type="ECO:0000256" key="2">
    <source>
        <dbReference type="ARBA" id="ARBA00022527"/>
    </source>
</evidence>
<dbReference type="SUPFAM" id="SSF56112">
    <property type="entry name" value="Protein kinase-like (PK-like)"/>
    <property type="match status" value="1"/>
</dbReference>
<dbReference type="Gene3D" id="3.30.10.20">
    <property type="match status" value="2"/>
</dbReference>
<feature type="region of interest" description="Disordered" evidence="10">
    <location>
        <begin position="501"/>
        <end position="574"/>
    </location>
</feature>
<dbReference type="PANTHER" id="PTHR43289:SF34">
    <property type="entry name" value="SERINE_THREONINE-PROTEIN KINASE YBDM-RELATED"/>
    <property type="match status" value="1"/>
</dbReference>
<proteinExistence type="predicted"/>
<feature type="compositionally biased region" description="Basic and acidic residues" evidence="10">
    <location>
        <begin position="539"/>
        <end position="574"/>
    </location>
</feature>
<evidence type="ECO:0000259" key="12">
    <source>
        <dbReference type="PROSITE" id="PS50011"/>
    </source>
</evidence>
<keyword evidence="6 9" id="KW-0067">ATP-binding</keyword>